<name>A0ACC3DND3_9PEZI</name>
<dbReference type="EMBL" id="JAWDJW010002120">
    <property type="protein sequence ID" value="KAK3078189.1"/>
    <property type="molecule type" value="Genomic_DNA"/>
</dbReference>
<protein>
    <submittedName>
        <fullName evidence="1">Uncharacterized protein</fullName>
    </submittedName>
</protein>
<comment type="caution">
    <text evidence="1">The sequence shown here is derived from an EMBL/GenBank/DDBJ whole genome shotgun (WGS) entry which is preliminary data.</text>
</comment>
<reference evidence="1" key="1">
    <citation type="submission" date="2024-09" db="EMBL/GenBank/DDBJ databases">
        <title>Black Yeasts Isolated from many extreme environments.</title>
        <authorList>
            <person name="Coleine C."/>
            <person name="Stajich J.E."/>
            <person name="Selbmann L."/>
        </authorList>
    </citation>
    <scope>NUCLEOTIDE SEQUENCE</scope>
    <source>
        <strain evidence="1">CCFEE 5737</strain>
    </source>
</reference>
<proteinExistence type="predicted"/>
<keyword evidence="2" id="KW-1185">Reference proteome</keyword>
<accession>A0ACC3DND3</accession>
<evidence type="ECO:0000313" key="2">
    <source>
        <dbReference type="Proteomes" id="UP001186974"/>
    </source>
</evidence>
<organism evidence="1 2">
    <name type="scientific">Coniosporium uncinatum</name>
    <dbReference type="NCBI Taxonomy" id="93489"/>
    <lineage>
        <taxon>Eukaryota</taxon>
        <taxon>Fungi</taxon>
        <taxon>Dikarya</taxon>
        <taxon>Ascomycota</taxon>
        <taxon>Pezizomycotina</taxon>
        <taxon>Dothideomycetes</taxon>
        <taxon>Dothideomycetes incertae sedis</taxon>
        <taxon>Coniosporium</taxon>
    </lineage>
</organism>
<dbReference type="Proteomes" id="UP001186974">
    <property type="component" value="Unassembled WGS sequence"/>
</dbReference>
<gene>
    <name evidence="1" type="ORF">LTS18_008210</name>
</gene>
<sequence length="360" mass="38990">MVEYYDKELDLALRSIHRASLVTKQILRSLKNNVSAESKADDSPVTIADFAAQCLIISALHSAFPSDQFLGEESAAALRSKESLRSEVWKLVSQVPRDGHFADLAVPKSVDEMLDLIDLGCGSQSGQGRVWVMDPVDGTATFMKGQQYAVCLCLLVDGVQKVGAIGCPNLPFETATSGRKICEEHVDSEGYGVVISAVEGHGSYVRPMTADSIGTAQKINPVVPAEDVSHLDFVGSWPETSSQRMASHEAVGKKLGAQWPGTELWSLQMKYISLALGATDVMVRIPKGRDRYTQIWDHAGGQLIYTETGGVIKDLDGGAIDFGQGRALRGERNFGLIAARPAHFEVIFEAAHEVVSKDSR</sequence>
<evidence type="ECO:0000313" key="1">
    <source>
        <dbReference type="EMBL" id="KAK3078189.1"/>
    </source>
</evidence>